<dbReference type="Pfam" id="PF03065">
    <property type="entry name" value="Glyco_hydro_57"/>
    <property type="match status" value="1"/>
</dbReference>
<comment type="similarity">
    <text evidence="1">Belongs to the glycosyl hydrolase 57 family.</text>
</comment>
<dbReference type="PANTHER" id="PTHR36306:SF3">
    <property type="entry name" value="GLYCOSIDE HYDROLASE FAMILY 57"/>
    <property type="match status" value="1"/>
</dbReference>
<proteinExistence type="inferred from homology"/>
<name>A0ABM7XA47_9BACT</name>
<evidence type="ECO:0000259" key="3">
    <source>
        <dbReference type="Pfam" id="PF03065"/>
    </source>
</evidence>
<dbReference type="Proteomes" id="UP001162734">
    <property type="component" value="Chromosome"/>
</dbReference>
<evidence type="ECO:0000313" key="4">
    <source>
        <dbReference type="EMBL" id="BDG08721.1"/>
    </source>
</evidence>
<keyword evidence="4" id="KW-0378">Hydrolase</keyword>
<organism evidence="4 5">
    <name type="scientific">Anaeromyxobacter paludicola</name>
    <dbReference type="NCBI Taxonomy" id="2918171"/>
    <lineage>
        <taxon>Bacteria</taxon>
        <taxon>Pseudomonadati</taxon>
        <taxon>Myxococcota</taxon>
        <taxon>Myxococcia</taxon>
        <taxon>Myxococcales</taxon>
        <taxon>Cystobacterineae</taxon>
        <taxon>Anaeromyxobacteraceae</taxon>
        <taxon>Anaeromyxobacter</taxon>
    </lineage>
</organism>
<dbReference type="PANTHER" id="PTHR36306">
    <property type="entry name" value="ALPHA-AMYLASE-RELATED-RELATED"/>
    <property type="match status" value="1"/>
</dbReference>
<sequence length="817" mass="91371">MPRRLLCLHGHFYQPPRENPWIDEIEVQDSADPFHDWNERIATECYGPNAAARIKDGAGRIVDIVSGYRHLSFNFGPTLLAWLERHRPDVYGRVLEADAWSLERTGHGNALAQAYHHAILPLCSPRDRRTEIRWGLADFQRRFHRAPEGFWLPETAADSPTLAALAAEGIRFTLLSPYQVRRIRLDEGDWRDATEARFDPSRPYRVRAGDRELAVFFYDGHIARDLAFGQALSTPEALLSRLEDGYDDTRGHDEILTVAIDGETLGHHKKGADEVLAAALRRLAAKGEPRIVNLGQALELVPVRWEAEIAEGSSWSCAHGLERWRSDCGCNAGGEPAWNQAWRAPLRSALDGLRDRCAALYERASAGLLADPWRARDRYVELVLDPERRDVERFFRVEAARPLAREERVRALRLLEMERQALRMYTSCGWFFSELSGLETVQVLKYAARAIQLAREAAGEDLEPEFAEALGRAPSNVPALRDGRRVYEQLVRPSVASLERVAAHLAIAGLVQPLPDSGRLFCYRYRVRGRRVGRAGAATLALGRLELESLATGERLDALVCVMHFGAADFRCGVEPWPGEAAQAAVEEALFARGEAASLPELLRAVDRAFGGRDYTLRDLFLDERRRVAEILLADSMRRYEYDFTRIFEDNRRLMEFLRELDSPVPGPLRAAADVSLSRRLSSLTRRIGAGEVALRDGEPELRGTVELARRLGVGLHLDPVRRQVLEVVEARMADVAAGRGAAARAAELVEVLSLASRLGLTLDLWAAQNRLWDWAGANGAALDRDSLAALGRELWFDEETLLARAGYAPLAPEAIA</sequence>
<dbReference type="InterPro" id="IPR021923">
    <property type="entry name" value="DUF3536"/>
</dbReference>
<dbReference type="Pfam" id="PF12055">
    <property type="entry name" value="DUF3536"/>
    <property type="match status" value="1"/>
</dbReference>
<dbReference type="CDD" id="cd10797">
    <property type="entry name" value="GH57N_APU_like_1"/>
    <property type="match status" value="1"/>
</dbReference>
<keyword evidence="2" id="KW-0119">Carbohydrate metabolism</keyword>
<dbReference type="SUPFAM" id="SSF88713">
    <property type="entry name" value="Glycoside hydrolase/deacetylase"/>
    <property type="match status" value="1"/>
</dbReference>
<accession>A0ABM7XA47</accession>
<keyword evidence="5" id="KW-1185">Reference proteome</keyword>
<feature type="domain" description="Glycoside hydrolase family 57 N-terminal" evidence="3">
    <location>
        <begin position="102"/>
        <end position="287"/>
    </location>
</feature>
<dbReference type="InterPro" id="IPR011330">
    <property type="entry name" value="Glyco_hydro/deAcase_b/a-brl"/>
</dbReference>
<dbReference type="EMBL" id="AP025592">
    <property type="protein sequence ID" value="BDG08721.1"/>
    <property type="molecule type" value="Genomic_DNA"/>
</dbReference>
<dbReference type="Gene3D" id="3.20.110.20">
    <property type="match status" value="1"/>
</dbReference>
<dbReference type="InterPro" id="IPR004300">
    <property type="entry name" value="Glyco_hydro_57_N"/>
</dbReference>
<protein>
    <submittedName>
        <fullName evidence="4">Glycoside hydrolase</fullName>
    </submittedName>
</protein>
<dbReference type="RefSeq" id="WP_248345924.1">
    <property type="nucleotide sequence ID" value="NZ_AP025592.1"/>
</dbReference>
<evidence type="ECO:0000313" key="5">
    <source>
        <dbReference type="Proteomes" id="UP001162734"/>
    </source>
</evidence>
<gene>
    <name evidence="4" type="ORF">AMPC_18340</name>
</gene>
<dbReference type="InterPro" id="IPR052046">
    <property type="entry name" value="GH57_Enzymes"/>
</dbReference>
<evidence type="ECO:0000256" key="2">
    <source>
        <dbReference type="ARBA" id="ARBA00023277"/>
    </source>
</evidence>
<reference evidence="5" key="1">
    <citation type="journal article" date="2022" name="Int. J. Syst. Evol. Microbiol.">
        <title>Anaeromyxobacter oryzae sp. nov., Anaeromyxobacter diazotrophicus sp. nov. and Anaeromyxobacter paludicola sp. nov., isolated from paddy soils.</title>
        <authorList>
            <person name="Itoh H."/>
            <person name="Xu Z."/>
            <person name="Mise K."/>
            <person name="Masuda Y."/>
            <person name="Ushijima N."/>
            <person name="Hayakawa C."/>
            <person name="Shiratori Y."/>
            <person name="Senoo K."/>
        </authorList>
    </citation>
    <scope>NUCLEOTIDE SEQUENCE [LARGE SCALE GENOMIC DNA]</scope>
    <source>
        <strain evidence="5">Red630</strain>
    </source>
</reference>
<evidence type="ECO:0000256" key="1">
    <source>
        <dbReference type="ARBA" id="ARBA00006821"/>
    </source>
</evidence>
<dbReference type="GO" id="GO:0016787">
    <property type="term" value="F:hydrolase activity"/>
    <property type="evidence" value="ECO:0007669"/>
    <property type="project" value="UniProtKB-KW"/>
</dbReference>